<dbReference type="Proteomes" id="UP000677082">
    <property type="component" value="Unassembled WGS sequence"/>
</dbReference>
<dbReference type="SMART" id="SM00564">
    <property type="entry name" value="PQQ"/>
    <property type="match status" value="4"/>
</dbReference>
<dbReference type="EMBL" id="BOQN01000088">
    <property type="protein sequence ID" value="GIM95125.1"/>
    <property type="molecule type" value="Genomic_DNA"/>
</dbReference>
<dbReference type="SUPFAM" id="SSF50998">
    <property type="entry name" value="Quinoprotein alcohol dehydrogenase-like"/>
    <property type="match status" value="1"/>
</dbReference>
<sequence length="368" mass="38039">MPFAVAVAVVFGLSGGPTSAAPAGWDHPGYDAEDSYYNPGESVINASTIAKLTKKWSVALRKHDGSCGGFGAPMVAGGRVVATDQLGISAFQALTGAPAWRFSWEDPGDSDTAVLAASGNTVIATNGDCNSNSDPDGRLVALDLATGKVRWRVESDMPIYTVVVDKGMIVVSGESPSDEKAVVAYRVSDGKQAWKKVDYEGSSVSANGYVLVNKGNTTSALSVTTGAALWTKPALWQAKAATPAADRFLVTNGAAMSAIKAATGAVMWTAPNKASELLATDGRRIYRMDDHTAEALDINSGRSLWSRGLPAEGAQPIRAGGLLYTGGPALSPTSGAVITQSKFLAGHQIPTGGRLYTVNQGVLSGFAP</sequence>
<feature type="domain" description="Pyrrolo-quinoline quinone repeat" evidence="2">
    <location>
        <begin position="219"/>
        <end position="333"/>
    </location>
</feature>
<dbReference type="InterPro" id="IPR002372">
    <property type="entry name" value="PQQ_rpt_dom"/>
</dbReference>
<keyword evidence="4" id="KW-1185">Reference proteome</keyword>
<dbReference type="InterPro" id="IPR011047">
    <property type="entry name" value="Quinoprotein_ADH-like_sf"/>
</dbReference>
<evidence type="ECO:0000259" key="2">
    <source>
        <dbReference type="Pfam" id="PF13360"/>
    </source>
</evidence>
<feature type="signal peptide" evidence="1">
    <location>
        <begin position="1"/>
        <end position="20"/>
    </location>
</feature>
<organism evidence="3 4">
    <name type="scientific">Paractinoplanes toevensis</name>
    <dbReference type="NCBI Taxonomy" id="571911"/>
    <lineage>
        <taxon>Bacteria</taxon>
        <taxon>Bacillati</taxon>
        <taxon>Actinomycetota</taxon>
        <taxon>Actinomycetes</taxon>
        <taxon>Micromonosporales</taxon>
        <taxon>Micromonosporaceae</taxon>
        <taxon>Paractinoplanes</taxon>
    </lineage>
</organism>
<keyword evidence="1" id="KW-0732">Signal</keyword>
<dbReference type="InterPro" id="IPR015943">
    <property type="entry name" value="WD40/YVTN_repeat-like_dom_sf"/>
</dbReference>
<feature type="chain" id="PRO_5038124580" description="Pyrrolo-quinoline quinone repeat domain-containing protein" evidence="1">
    <location>
        <begin position="21"/>
        <end position="368"/>
    </location>
</feature>
<reference evidence="3 4" key="1">
    <citation type="submission" date="2021-03" db="EMBL/GenBank/DDBJ databases">
        <title>Whole genome shotgun sequence of Actinoplanes toevensis NBRC 105298.</title>
        <authorList>
            <person name="Komaki H."/>
            <person name="Tamura T."/>
        </authorList>
    </citation>
    <scope>NUCLEOTIDE SEQUENCE [LARGE SCALE GENOMIC DNA]</scope>
    <source>
        <strain evidence="3 4">NBRC 105298</strain>
    </source>
</reference>
<evidence type="ECO:0000313" key="3">
    <source>
        <dbReference type="EMBL" id="GIM95125.1"/>
    </source>
</evidence>
<dbReference type="PANTHER" id="PTHR34512:SF30">
    <property type="entry name" value="OUTER MEMBRANE PROTEIN ASSEMBLY FACTOR BAMB"/>
    <property type="match status" value="1"/>
</dbReference>
<name>A0A919TIQ4_9ACTN</name>
<dbReference type="Gene3D" id="2.130.10.10">
    <property type="entry name" value="YVTN repeat-like/Quinoprotein amine dehydrogenase"/>
    <property type="match status" value="1"/>
</dbReference>
<dbReference type="InterPro" id="IPR018391">
    <property type="entry name" value="PQQ_b-propeller_rpt"/>
</dbReference>
<dbReference type="AlphaFoldDB" id="A0A919TIQ4"/>
<dbReference type="Pfam" id="PF13360">
    <property type="entry name" value="PQQ_2"/>
    <property type="match status" value="2"/>
</dbReference>
<evidence type="ECO:0000313" key="4">
    <source>
        <dbReference type="Proteomes" id="UP000677082"/>
    </source>
</evidence>
<dbReference type="PANTHER" id="PTHR34512">
    <property type="entry name" value="CELL SURFACE PROTEIN"/>
    <property type="match status" value="1"/>
</dbReference>
<feature type="domain" description="Pyrrolo-quinoline quinone repeat" evidence="2">
    <location>
        <begin position="88"/>
        <end position="203"/>
    </location>
</feature>
<evidence type="ECO:0000256" key="1">
    <source>
        <dbReference type="SAM" id="SignalP"/>
    </source>
</evidence>
<gene>
    <name evidence="3" type="ORF">Ato02nite_069180</name>
</gene>
<comment type="caution">
    <text evidence="3">The sequence shown here is derived from an EMBL/GenBank/DDBJ whole genome shotgun (WGS) entry which is preliminary data.</text>
</comment>
<proteinExistence type="predicted"/>
<accession>A0A919TIQ4</accession>
<protein>
    <recommendedName>
        <fullName evidence="2">Pyrrolo-quinoline quinone repeat domain-containing protein</fullName>
    </recommendedName>
</protein>